<keyword evidence="11" id="KW-1185">Reference proteome</keyword>
<keyword evidence="5" id="KW-0677">Repeat</keyword>
<dbReference type="InterPro" id="IPR015943">
    <property type="entry name" value="WD40/YVTN_repeat-like_dom_sf"/>
</dbReference>
<keyword evidence="3" id="KW-0926">Vacuole</keyword>
<evidence type="ECO:0000256" key="8">
    <source>
        <dbReference type="ARBA" id="ARBA00037813"/>
    </source>
</evidence>
<evidence type="ECO:0000313" key="11">
    <source>
        <dbReference type="Proteomes" id="UP000662931"/>
    </source>
</evidence>
<gene>
    <name evidence="10" type="ORF">FOA43_001761</name>
</gene>
<keyword evidence="2" id="KW-0813">Transport</keyword>
<evidence type="ECO:0000256" key="9">
    <source>
        <dbReference type="SAM" id="MobiDB-lite"/>
    </source>
</evidence>
<dbReference type="Proteomes" id="UP000662931">
    <property type="component" value="Chromosome 1"/>
</dbReference>
<dbReference type="PANTHER" id="PTHR11227">
    <property type="entry name" value="WD-REPEAT PROTEIN INTERACTING WITH PHOSPHOINOSIDES WIPI -RELATED"/>
    <property type="match status" value="1"/>
</dbReference>
<dbReference type="SMART" id="SM00320">
    <property type="entry name" value="WD40"/>
    <property type="match status" value="2"/>
</dbReference>
<dbReference type="OrthoDB" id="1667587at2759"/>
<evidence type="ECO:0000256" key="2">
    <source>
        <dbReference type="ARBA" id="ARBA00022448"/>
    </source>
</evidence>
<evidence type="ECO:0000256" key="5">
    <source>
        <dbReference type="ARBA" id="ARBA00022737"/>
    </source>
</evidence>
<dbReference type="Pfam" id="PF21032">
    <property type="entry name" value="PROPPIN"/>
    <property type="match status" value="1"/>
</dbReference>
<dbReference type="AlphaFoldDB" id="A0A875S2Z9"/>
<dbReference type="RefSeq" id="XP_038777997.1">
    <property type="nucleotide sequence ID" value="XM_038922069.1"/>
</dbReference>
<comment type="subcellular location">
    <subcellularLocation>
        <location evidence="1">Endomembrane system</location>
        <topology evidence="1">Peripheral membrane protein</topology>
    </subcellularLocation>
    <subcellularLocation>
        <location evidence="8">Vacuole membrane</location>
    </subcellularLocation>
</comment>
<reference evidence="10" key="1">
    <citation type="submission" date="2020-10" db="EMBL/GenBank/DDBJ databases">
        <authorList>
            <person name="Roach M.J.R."/>
        </authorList>
    </citation>
    <scope>NUCLEOTIDE SEQUENCE</scope>
    <source>
        <strain evidence="10">CBS 1945</strain>
    </source>
</reference>
<dbReference type="InterPro" id="IPR048720">
    <property type="entry name" value="PROPPIN"/>
</dbReference>
<dbReference type="KEGG" id="bnn:FOA43_001761"/>
<dbReference type="InterPro" id="IPR001680">
    <property type="entry name" value="WD40_rpt"/>
</dbReference>
<sequence length="346" mass="38449">MNRKRLVVSLTNQIFIYDVSCMKLLHTIDSLGEDSTIIADLSASDSSILAYYEIPNDLTNANKSIISEFHHENSPFGTVNRTGTVVLFDAFNIVSLNSFECHKSPLQRLTLSKDGTLLATASIKGTIVRVFLVETGRKIYEFRRGSYSAEISCLSFNSDNTMLACSSNTGTVHLFKLDNSSPSQSVHRTVSSKSPPPSFPSLPEGTIMTDEENLEINRLISNKFGQQQQNSANNSTAHRLFNRGKKSTKSLSKFLWSQSKNYLPTQINSILEPKRDFAYIKLNSDVASVVAIVGSNCYIATYTGDFFIYKIPSVFKLSPASNDVKTNYKSPSGECVLLKQYRLLIP</sequence>
<accession>A0A875S2Z9</accession>
<protein>
    <recommendedName>
        <fullName evidence="12">Autophagy-related protein 18</fullName>
    </recommendedName>
</protein>
<dbReference type="InterPro" id="IPR036322">
    <property type="entry name" value="WD40_repeat_dom_sf"/>
</dbReference>
<dbReference type="EMBL" id="CP064812">
    <property type="protein sequence ID" value="QPG74432.1"/>
    <property type="molecule type" value="Genomic_DNA"/>
</dbReference>
<evidence type="ECO:0000256" key="1">
    <source>
        <dbReference type="ARBA" id="ARBA00004184"/>
    </source>
</evidence>
<evidence type="ECO:0000256" key="6">
    <source>
        <dbReference type="ARBA" id="ARBA00022927"/>
    </source>
</evidence>
<keyword evidence="6" id="KW-0653">Protein transport</keyword>
<comment type="similarity">
    <text evidence="7">Belongs to the WD repeat PROPPIN family.</text>
</comment>
<dbReference type="Gene3D" id="2.130.10.10">
    <property type="entry name" value="YVTN repeat-like/Quinoprotein amine dehydrogenase"/>
    <property type="match status" value="1"/>
</dbReference>
<dbReference type="SUPFAM" id="SSF50978">
    <property type="entry name" value="WD40 repeat-like"/>
    <property type="match status" value="1"/>
</dbReference>
<evidence type="ECO:0000256" key="7">
    <source>
        <dbReference type="ARBA" id="ARBA00025740"/>
    </source>
</evidence>
<proteinExistence type="inferred from homology"/>
<evidence type="ECO:0000256" key="3">
    <source>
        <dbReference type="ARBA" id="ARBA00022554"/>
    </source>
</evidence>
<evidence type="ECO:0000256" key="4">
    <source>
        <dbReference type="ARBA" id="ARBA00022574"/>
    </source>
</evidence>
<name>A0A875S2Z9_EENNA</name>
<dbReference type="GO" id="GO:0015031">
    <property type="term" value="P:protein transport"/>
    <property type="evidence" value="ECO:0007669"/>
    <property type="project" value="UniProtKB-KW"/>
</dbReference>
<organism evidence="10 11">
    <name type="scientific">Eeniella nana</name>
    <name type="common">Yeast</name>
    <name type="synonym">Brettanomyces nanus</name>
    <dbReference type="NCBI Taxonomy" id="13502"/>
    <lineage>
        <taxon>Eukaryota</taxon>
        <taxon>Fungi</taxon>
        <taxon>Dikarya</taxon>
        <taxon>Ascomycota</taxon>
        <taxon>Saccharomycotina</taxon>
        <taxon>Pichiomycetes</taxon>
        <taxon>Pichiales</taxon>
        <taxon>Pichiaceae</taxon>
        <taxon>Brettanomyces</taxon>
    </lineage>
</organism>
<dbReference type="GO" id="GO:0012505">
    <property type="term" value="C:endomembrane system"/>
    <property type="evidence" value="ECO:0007669"/>
    <property type="project" value="UniProtKB-SubCell"/>
</dbReference>
<keyword evidence="4" id="KW-0853">WD repeat</keyword>
<evidence type="ECO:0000313" key="10">
    <source>
        <dbReference type="EMBL" id="QPG74432.1"/>
    </source>
</evidence>
<feature type="region of interest" description="Disordered" evidence="9">
    <location>
        <begin position="185"/>
        <end position="205"/>
    </location>
</feature>
<dbReference type="GO" id="GO:0005774">
    <property type="term" value="C:vacuolar membrane"/>
    <property type="evidence" value="ECO:0007669"/>
    <property type="project" value="UniProtKB-SubCell"/>
</dbReference>
<evidence type="ECO:0008006" key="12">
    <source>
        <dbReference type="Google" id="ProtNLM"/>
    </source>
</evidence>
<dbReference type="GeneID" id="62195162"/>